<dbReference type="InterPro" id="IPR045584">
    <property type="entry name" value="Pilin-like"/>
</dbReference>
<organism evidence="3 4">
    <name type="scientific">Sphingomonas molluscorum</name>
    <dbReference type="NCBI Taxonomy" id="418184"/>
    <lineage>
        <taxon>Bacteria</taxon>
        <taxon>Pseudomonadati</taxon>
        <taxon>Pseudomonadota</taxon>
        <taxon>Alphaproteobacteria</taxon>
        <taxon>Sphingomonadales</taxon>
        <taxon>Sphingomonadaceae</taxon>
        <taxon>Sphingomonas</taxon>
    </lineage>
</organism>
<evidence type="ECO:0000313" key="3">
    <source>
        <dbReference type="EMBL" id="MEJ5092997.1"/>
    </source>
</evidence>
<protein>
    <submittedName>
        <fullName evidence="3">Prepilin-type N-terminal cleavage/methylation domain-containing protein</fullName>
    </submittedName>
</protein>
<keyword evidence="4" id="KW-1185">Reference proteome</keyword>
<dbReference type="PROSITE" id="PS00409">
    <property type="entry name" value="PROKAR_NTER_METHYL"/>
    <property type="match status" value="1"/>
</dbReference>
<keyword evidence="2" id="KW-0472">Membrane</keyword>
<gene>
    <name evidence="3" type="ORF">WH159_00295</name>
</gene>
<comment type="caution">
    <text evidence="3">The sequence shown here is derived from an EMBL/GenBank/DDBJ whole genome shotgun (WGS) entry which is preliminary data.</text>
</comment>
<keyword evidence="2" id="KW-0812">Transmembrane</keyword>
<dbReference type="RefSeq" id="WP_239555196.1">
    <property type="nucleotide sequence ID" value="NZ_JBBGZA010000001.1"/>
</dbReference>
<dbReference type="SUPFAM" id="SSF54523">
    <property type="entry name" value="Pili subunits"/>
    <property type="match status" value="1"/>
</dbReference>
<keyword evidence="2" id="KW-1133">Transmembrane helix</keyword>
<reference evidence="3 4" key="1">
    <citation type="submission" date="2023-12" db="EMBL/GenBank/DDBJ databases">
        <title>Gut-associated functions are favored during microbiome assembly across C. elegans life.</title>
        <authorList>
            <person name="Zimmermann J."/>
        </authorList>
    </citation>
    <scope>NUCLEOTIDE SEQUENCE [LARGE SCALE GENOMIC DNA]</scope>
    <source>
        <strain evidence="3 4">JUb134</strain>
    </source>
</reference>
<feature type="transmembrane region" description="Helical" evidence="2">
    <location>
        <begin position="40"/>
        <end position="64"/>
    </location>
</feature>
<evidence type="ECO:0000256" key="2">
    <source>
        <dbReference type="SAM" id="Phobius"/>
    </source>
</evidence>
<dbReference type="InterPro" id="IPR012902">
    <property type="entry name" value="N_methyl_site"/>
</dbReference>
<dbReference type="Gene3D" id="3.55.40.10">
    <property type="entry name" value="minor pseudopilin epsh domain"/>
    <property type="match status" value="1"/>
</dbReference>
<dbReference type="NCBIfam" id="TIGR02532">
    <property type="entry name" value="IV_pilin_GFxxxE"/>
    <property type="match status" value="1"/>
</dbReference>
<name>A0ABU8PZS7_9SPHN</name>
<dbReference type="Proteomes" id="UP001380365">
    <property type="component" value="Unassembled WGS sequence"/>
</dbReference>
<feature type="region of interest" description="Disordered" evidence="1">
    <location>
        <begin position="1"/>
        <end position="30"/>
    </location>
</feature>
<dbReference type="EMBL" id="JBBGZA010000001">
    <property type="protein sequence ID" value="MEJ5092997.1"/>
    <property type="molecule type" value="Genomic_DNA"/>
</dbReference>
<dbReference type="Pfam" id="PF07963">
    <property type="entry name" value="N_methyl"/>
    <property type="match status" value="1"/>
</dbReference>
<proteinExistence type="predicted"/>
<evidence type="ECO:0000256" key="1">
    <source>
        <dbReference type="SAM" id="MobiDB-lite"/>
    </source>
</evidence>
<sequence>MMPPARVAGTIPAVPSRGCARNPAPAQAGKRRAGEAGMTLVEMLVVLAILGVAAGAVTLGIGAATRAPTVETEARRLATQLQAAADDAMLGDRAIAFTAGEHGYGFATLNAKGGWTPRAGAGMAFHPLPGGMVMALSARPPVLLGVDGTGQPLTAEISAGGDRWIVTYDGMTAEAVHAPAHPEKAAAA</sequence>
<accession>A0ABU8PZS7</accession>
<evidence type="ECO:0000313" key="4">
    <source>
        <dbReference type="Proteomes" id="UP001380365"/>
    </source>
</evidence>